<keyword evidence="2" id="KW-0677">Repeat</keyword>
<feature type="domain" description="Attractin/MKLN-like beta-propeller" evidence="3">
    <location>
        <begin position="145"/>
        <end position="356"/>
    </location>
</feature>
<dbReference type="PANTHER" id="PTHR23244:SF501">
    <property type="entry name" value="BTB DOMAIN-CONTAINING PROTEIN"/>
    <property type="match status" value="1"/>
</dbReference>
<protein>
    <recommendedName>
        <fullName evidence="3">Attractin/MKLN-like beta-propeller domain-containing protein</fullName>
    </recommendedName>
</protein>
<name>A0A8S1VNL6_PAROT</name>
<keyword evidence="1" id="KW-0880">Kelch repeat</keyword>
<accession>A0A8S1VNL6</accession>
<dbReference type="Proteomes" id="UP000683925">
    <property type="component" value="Unassembled WGS sequence"/>
</dbReference>
<sequence length="363" mass="42398">MQSEWQRRYDQVRTITPSKQIRIRTTPSPERPMKLKFAQSPVQALYTTSTKATVILPLQNEYKYTMPETRQGCRSIELSNHLGIVMGGHSHRESLEFNFIDLQNGQWLQKQQFQDWECLKCRMKESNTKLGSHFSINYDTEEQTIYCFGGERIQGVRRQSNTLSKIQNHQVQQFVINGIPPRRNHTSTLMDNQLIVIGGFEDMNTKPNYFGDIHSINLSTMKSTQLQKQFMKNGLAYHQVISVQKKNQYFEEKENGIYLFGGKDQEDVFNSDLLQIVIGNQLQVNVVQTIGQQPKARRNFSMNYDQNSQCIIIFGGTNDFEIFDDLYTLNIQSKIWCHVQLSGYLNFQPRYDHCSLYQNEKIE</sequence>
<dbReference type="EMBL" id="CAJJDP010000072">
    <property type="protein sequence ID" value="CAD8179558.1"/>
    <property type="molecule type" value="Genomic_DNA"/>
</dbReference>
<evidence type="ECO:0000256" key="1">
    <source>
        <dbReference type="ARBA" id="ARBA00022441"/>
    </source>
</evidence>
<evidence type="ECO:0000313" key="4">
    <source>
        <dbReference type="EMBL" id="CAD8179558.1"/>
    </source>
</evidence>
<proteinExistence type="predicted"/>
<comment type="caution">
    <text evidence="4">The sequence shown here is derived from an EMBL/GenBank/DDBJ whole genome shotgun (WGS) entry which is preliminary data.</text>
</comment>
<dbReference type="Pfam" id="PF24981">
    <property type="entry name" value="Beta-prop_ATRN-LZTR1"/>
    <property type="match status" value="1"/>
</dbReference>
<evidence type="ECO:0000313" key="5">
    <source>
        <dbReference type="Proteomes" id="UP000683925"/>
    </source>
</evidence>
<keyword evidence="5" id="KW-1185">Reference proteome</keyword>
<reference evidence="4" key="1">
    <citation type="submission" date="2021-01" db="EMBL/GenBank/DDBJ databases">
        <authorList>
            <consortium name="Genoscope - CEA"/>
            <person name="William W."/>
        </authorList>
    </citation>
    <scope>NUCLEOTIDE SEQUENCE</scope>
</reference>
<dbReference type="OMA" id="CFGGERI"/>
<gene>
    <name evidence="4" type="ORF">POCTA_138.1.T0730077</name>
</gene>
<organism evidence="4 5">
    <name type="scientific">Paramecium octaurelia</name>
    <dbReference type="NCBI Taxonomy" id="43137"/>
    <lineage>
        <taxon>Eukaryota</taxon>
        <taxon>Sar</taxon>
        <taxon>Alveolata</taxon>
        <taxon>Ciliophora</taxon>
        <taxon>Intramacronucleata</taxon>
        <taxon>Oligohymenophorea</taxon>
        <taxon>Peniculida</taxon>
        <taxon>Parameciidae</taxon>
        <taxon>Paramecium</taxon>
    </lineage>
</organism>
<evidence type="ECO:0000256" key="2">
    <source>
        <dbReference type="ARBA" id="ARBA00022737"/>
    </source>
</evidence>
<dbReference type="InterPro" id="IPR056737">
    <property type="entry name" value="Beta-prop_ATRN-MKLN-like"/>
</dbReference>
<dbReference type="AlphaFoldDB" id="A0A8S1VNL6"/>
<evidence type="ECO:0000259" key="3">
    <source>
        <dbReference type="Pfam" id="PF24981"/>
    </source>
</evidence>
<dbReference type="OrthoDB" id="10250130at2759"/>
<dbReference type="PANTHER" id="PTHR23244">
    <property type="entry name" value="KELCH REPEAT DOMAIN"/>
    <property type="match status" value="1"/>
</dbReference>